<organism evidence="1">
    <name type="scientific">Panstrongylus lignarius</name>
    <dbReference type="NCBI Taxonomy" id="156445"/>
    <lineage>
        <taxon>Eukaryota</taxon>
        <taxon>Metazoa</taxon>
        <taxon>Ecdysozoa</taxon>
        <taxon>Arthropoda</taxon>
        <taxon>Hexapoda</taxon>
        <taxon>Insecta</taxon>
        <taxon>Pterygota</taxon>
        <taxon>Neoptera</taxon>
        <taxon>Paraneoptera</taxon>
        <taxon>Hemiptera</taxon>
        <taxon>Heteroptera</taxon>
        <taxon>Panheteroptera</taxon>
        <taxon>Cimicomorpha</taxon>
        <taxon>Reduviidae</taxon>
        <taxon>Triatominae</taxon>
        <taxon>Panstrongylus</taxon>
    </lineage>
</organism>
<dbReference type="AlphaFoldDB" id="A0A224Y763"/>
<name>A0A224Y763_9HEMI</name>
<reference evidence="1" key="1">
    <citation type="journal article" date="2018" name="PLoS Negl. Trop. Dis.">
        <title>An insight into the salivary gland and fat body transcriptome of Panstrongylus lignarius (Hemiptera: Heteroptera), the main vector of Chagas disease in Peru.</title>
        <authorList>
            <person name="Nevoa J.C."/>
            <person name="Mendes M.T."/>
            <person name="da Silva M.V."/>
            <person name="Soares S.C."/>
            <person name="Oliveira C.J.F."/>
            <person name="Ribeiro J.M.C."/>
        </authorList>
    </citation>
    <scope>NUCLEOTIDE SEQUENCE</scope>
</reference>
<evidence type="ECO:0000313" key="1">
    <source>
        <dbReference type="EMBL" id="JAW16379.1"/>
    </source>
</evidence>
<dbReference type="EMBL" id="GFTR01000047">
    <property type="protein sequence ID" value="JAW16379.1"/>
    <property type="molecule type" value="Transcribed_RNA"/>
</dbReference>
<accession>A0A224Y763</accession>
<sequence length="67" mass="7885">MLVLLILVLLCAVVSFSLPWRFLLLRHLHCSHLLPMYCKLVLRSCLEKDLLRPCTLLSTMKVHLWLK</sequence>
<protein>
    <submittedName>
        <fullName evidence="1">Putative secreted protein</fullName>
    </submittedName>
</protein>
<proteinExistence type="predicted"/>